<feature type="compositionally biased region" description="Polar residues" evidence="5">
    <location>
        <begin position="511"/>
        <end position="522"/>
    </location>
</feature>
<dbReference type="EMBL" id="WWBZ02000051">
    <property type="protein sequence ID" value="KAF4304169.1"/>
    <property type="molecule type" value="Genomic_DNA"/>
</dbReference>
<feature type="transmembrane region" description="Helical" evidence="6">
    <location>
        <begin position="54"/>
        <end position="74"/>
    </location>
</feature>
<keyword evidence="9" id="KW-1185">Reference proteome</keyword>
<feature type="transmembrane region" description="Helical" evidence="6">
    <location>
        <begin position="371"/>
        <end position="393"/>
    </location>
</feature>
<feature type="transmembrane region" description="Helical" evidence="6">
    <location>
        <begin position="331"/>
        <end position="351"/>
    </location>
</feature>
<evidence type="ECO:0000256" key="1">
    <source>
        <dbReference type="ARBA" id="ARBA00004141"/>
    </source>
</evidence>
<feature type="transmembrane region" description="Helical" evidence="6">
    <location>
        <begin position="399"/>
        <end position="418"/>
    </location>
</feature>
<dbReference type="InterPro" id="IPR020846">
    <property type="entry name" value="MFS_dom"/>
</dbReference>
<dbReference type="AlphaFoldDB" id="A0A8H4INP1"/>
<dbReference type="GO" id="GO:0022857">
    <property type="term" value="F:transmembrane transporter activity"/>
    <property type="evidence" value="ECO:0007669"/>
    <property type="project" value="InterPro"/>
</dbReference>
<feature type="transmembrane region" description="Helical" evidence="6">
    <location>
        <begin position="212"/>
        <end position="231"/>
    </location>
</feature>
<evidence type="ECO:0000313" key="8">
    <source>
        <dbReference type="EMBL" id="KAF4304169.1"/>
    </source>
</evidence>
<comment type="caution">
    <text evidence="8">The sequence shown here is derived from an EMBL/GenBank/DDBJ whole genome shotgun (WGS) entry which is preliminary data.</text>
</comment>
<feature type="transmembrane region" description="Helical" evidence="6">
    <location>
        <begin position="86"/>
        <end position="106"/>
    </location>
</feature>
<feature type="transmembrane region" description="Helical" evidence="6">
    <location>
        <begin position="180"/>
        <end position="200"/>
    </location>
</feature>
<dbReference type="Proteomes" id="UP000572817">
    <property type="component" value="Unassembled WGS sequence"/>
</dbReference>
<sequence length="533" mass="57725">MATVASSVISSPDLDDLLAEHGLEIGEDQHLRWSADSPHHPRNWHWKRKMYDSALIMMLEMLMCVMSTVGSAVSEAARPEFGYEKTMGYFVFTSIYLLGEGVGGVFLPPISETFGRKLIYVAAPLLCSAFSVLAAVVPSELKGSAALLGFARAAAGVVSSVPATIAPGSLEDMFDEKQRVWTVAAWTTASNMGVLFGPIYGSYISAYLGWRWVFWISSIIMAVCFLLTLFLRESRSTRLLQQKFDKILALTDSSESTAPALRIHNPDAVVSLNDFLTTTLFRPLHLLFSEPIVILCSALNAISFAMIYGLTEGLTLIYSHPSYDLPNPQTTSSLGFIPLILGLFFSLPFRWTDARRFRELNATGAPPERKLTSFAIAIPAMALGFWVFAWTIPPLAPRAPLLVSMAALVPVGFAINDLDSVLCGYMADVYGMYAASAFSALSLLRALCAAAFPLFAEPMFDGMGSYNAAASVFAAVATVFCVSPWVLLKYGRRLRERSVFAKYSAAMSEKTMGSSGQGSSMETLGVGDAGGCG</sequence>
<evidence type="ECO:0000256" key="4">
    <source>
        <dbReference type="ARBA" id="ARBA00023136"/>
    </source>
</evidence>
<evidence type="ECO:0000313" key="9">
    <source>
        <dbReference type="Proteomes" id="UP000572817"/>
    </source>
</evidence>
<keyword evidence="2 6" id="KW-0812">Transmembrane</keyword>
<gene>
    <name evidence="8" type="ORF">GTA08_BOTSDO07407</name>
</gene>
<protein>
    <submittedName>
        <fullName evidence="8">Mfs multidrug transporter</fullName>
    </submittedName>
</protein>
<organism evidence="8 9">
    <name type="scientific">Botryosphaeria dothidea</name>
    <dbReference type="NCBI Taxonomy" id="55169"/>
    <lineage>
        <taxon>Eukaryota</taxon>
        <taxon>Fungi</taxon>
        <taxon>Dikarya</taxon>
        <taxon>Ascomycota</taxon>
        <taxon>Pezizomycotina</taxon>
        <taxon>Dothideomycetes</taxon>
        <taxon>Dothideomycetes incertae sedis</taxon>
        <taxon>Botryosphaeriales</taxon>
        <taxon>Botryosphaeriaceae</taxon>
        <taxon>Botryosphaeria</taxon>
    </lineage>
</organism>
<dbReference type="InterPro" id="IPR036259">
    <property type="entry name" value="MFS_trans_sf"/>
</dbReference>
<dbReference type="Pfam" id="PF07690">
    <property type="entry name" value="MFS_1"/>
    <property type="match status" value="1"/>
</dbReference>
<evidence type="ECO:0000256" key="5">
    <source>
        <dbReference type="SAM" id="MobiDB-lite"/>
    </source>
</evidence>
<feature type="transmembrane region" description="Helical" evidence="6">
    <location>
        <begin position="149"/>
        <end position="168"/>
    </location>
</feature>
<evidence type="ECO:0000256" key="2">
    <source>
        <dbReference type="ARBA" id="ARBA00022692"/>
    </source>
</evidence>
<evidence type="ECO:0000259" key="7">
    <source>
        <dbReference type="PROSITE" id="PS50850"/>
    </source>
</evidence>
<comment type="subcellular location">
    <subcellularLocation>
        <location evidence="1">Membrane</location>
        <topology evidence="1">Multi-pass membrane protein</topology>
    </subcellularLocation>
</comment>
<dbReference type="InterPro" id="IPR011701">
    <property type="entry name" value="MFS"/>
</dbReference>
<dbReference type="PROSITE" id="PS50850">
    <property type="entry name" value="MFS"/>
    <property type="match status" value="1"/>
</dbReference>
<feature type="transmembrane region" description="Helical" evidence="6">
    <location>
        <begin position="430"/>
        <end position="456"/>
    </location>
</feature>
<dbReference type="PANTHER" id="PTHR23502">
    <property type="entry name" value="MAJOR FACILITATOR SUPERFAMILY"/>
    <property type="match status" value="1"/>
</dbReference>
<proteinExistence type="predicted"/>
<evidence type="ECO:0000256" key="3">
    <source>
        <dbReference type="ARBA" id="ARBA00022989"/>
    </source>
</evidence>
<name>A0A8H4INP1_9PEZI</name>
<accession>A0A8H4INP1</accession>
<dbReference type="GO" id="GO:0016020">
    <property type="term" value="C:membrane"/>
    <property type="evidence" value="ECO:0007669"/>
    <property type="project" value="UniProtKB-SubCell"/>
</dbReference>
<evidence type="ECO:0000256" key="6">
    <source>
        <dbReference type="SAM" id="Phobius"/>
    </source>
</evidence>
<dbReference type="SUPFAM" id="SSF103473">
    <property type="entry name" value="MFS general substrate transporter"/>
    <property type="match status" value="1"/>
</dbReference>
<keyword evidence="3 6" id="KW-1133">Transmembrane helix</keyword>
<dbReference type="OrthoDB" id="5410178at2759"/>
<feature type="region of interest" description="Disordered" evidence="5">
    <location>
        <begin position="510"/>
        <end position="533"/>
    </location>
</feature>
<feature type="transmembrane region" description="Helical" evidence="6">
    <location>
        <begin position="468"/>
        <end position="488"/>
    </location>
</feature>
<keyword evidence="4 6" id="KW-0472">Membrane</keyword>
<reference evidence="8" key="1">
    <citation type="submission" date="2020-04" db="EMBL/GenBank/DDBJ databases">
        <title>Genome Assembly and Annotation of Botryosphaeria dothidea sdau 11-99, a Latent Pathogen of Apple Fruit Ring Rot in China.</title>
        <authorList>
            <person name="Yu C."/>
            <person name="Diao Y."/>
            <person name="Lu Q."/>
            <person name="Zhao J."/>
            <person name="Cui S."/>
            <person name="Peng C."/>
            <person name="He B."/>
            <person name="Liu H."/>
        </authorList>
    </citation>
    <scope>NUCLEOTIDE SEQUENCE [LARGE SCALE GENOMIC DNA]</scope>
    <source>
        <strain evidence="8">Sdau11-99</strain>
    </source>
</reference>
<dbReference type="Gene3D" id="1.20.1250.20">
    <property type="entry name" value="MFS general substrate transporter like domains"/>
    <property type="match status" value="1"/>
</dbReference>
<dbReference type="PANTHER" id="PTHR23502:SF157">
    <property type="entry name" value="MAJOR FACILITATOR SUPERFAMILY (MFS) PROFILE DOMAIN-CONTAINING PROTEIN-RELATED"/>
    <property type="match status" value="1"/>
</dbReference>
<feature type="transmembrane region" description="Helical" evidence="6">
    <location>
        <begin position="292"/>
        <end position="311"/>
    </location>
</feature>
<feature type="domain" description="Major facilitator superfamily (MFS) profile" evidence="7">
    <location>
        <begin position="49"/>
        <end position="495"/>
    </location>
</feature>
<feature type="transmembrane region" description="Helical" evidence="6">
    <location>
        <begin position="118"/>
        <end position="137"/>
    </location>
</feature>